<dbReference type="PATRIC" id="fig|796937.3.peg.1550"/>
<protein>
    <submittedName>
        <fullName evidence="3">Uncharacterized protein</fullName>
    </submittedName>
</protein>
<feature type="transmembrane region" description="Helical" evidence="1">
    <location>
        <begin position="271"/>
        <end position="290"/>
    </location>
</feature>
<reference evidence="3 4" key="2">
    <citation type="submission" date="2011-08" db="EMBL/GenBank/DDBJ databases">
        <title>The Genome Sequence of Eubacteriaceae bacterium CM5.</title>
        <authorList>
            <consortium name="The Broad Institute Genome Sequencing Platform"/>
            <person name="Earl A."/>
            <person name="Ward D."/>
            <person name="Feldgarden M."/>
            <person name="Gevers D."/>
            <person name="Sizova M."/>
            <person name="Hazen A."/>
            <person name="Epstein S."/>
            <person name="Young S.K."/>
            <person name="Zeng Q."/>
            <person name="Gargeya S."/>
            <person name="Fitzgerald M."/>
            <person name="Haas B."/>
            <person name="Abouelleil A."/>
            <person name="Alvarado L."/>
            <person name="Arachchi H.M."/>
            <person name="Berlin A."/>
            <person name="Brown A."/>
            <person name="Chapman S.B."/>
            <person name="Chen Z."/>
            <person name="Dunbar C."/>
            <person name="Freedman E."/>
            <person name="Gearin G."/>
            <person name="Gellesch M."/>
            <person name="Goldberg J."/>
            <person name="Griggs A."/>
            <person name="Gujja S."/>
            <person name="Heiman D."/>
            <person name="Howarth C."/>
            <person name="Larson L."/>
            <person name="Lui A."/>
            <person name="MacDonald P.J.P."/>
            <person name="Montmayeur A."/>
            <person name="Murphy C."/>
            <person name="Neiman D."/>
            <person name="Pearson M."/>
            <person name="Priest M."/>
            <person name="Roberts A."/>
            <person name="Saif S."/>
            <person name="Shea T."/>
            <person name="Shenoy N."/>
            <person name="Sisk P."/>
            <person name="Stolte C."/>
            <person name="Sykes S."/>
            <person name="Wortman J."/>
            <person name="Nusbaum C."/>
            <person name="Birren B."/>
        </authorList>
    </citation>
    <scope>NUCLEOTIDE SEQUENCE [LARGE SCALE GENOMIC DNA]</scope>
    <source>
        <strain evidence="3 4">CM5</strain>
    </source>
</reference>
<evidence type="ECO:0000313" key="4">
    <source>
        <dbReference type="Proteomes" id="UP000003379"/>
    </source>
</evidence>
<keyword evidence="1" id="KW-0812">Transmembrane</keyword>
<organism evidence="3 4">
    <name type="scientific">Peptoanaerobacter stomatis</name>
    <dbReference type="NCBI Taxonomy" id="796937"/>
    <lineage>
        <taxon>Bacteria</taxon>
        <taxon>Bacillati</taxon>
        <taxon>Bacillota</taxon>
        <taxon>Clostridia</taxon>
        <taxon>Peptostreptococcales</taxon>
        <taxon>Filifactoraceae</taxon>
        <taxon>Peptoanaerobacter</taxon>
    </lineage>
</organism>
<comment type="caution">
    <text evidence="3">The sequence shown here is derived from an EMBL/GenBank/DDBJ whole genome shotgun (WGS) entry which is preliminary data.</text>
</comment>
<dbReference type="AlphaFoldDB" id="G9XC08"/>
<sequence length="293" mass="32924">MNRKLDFRPGVVWVGGDAFVQIVDVKLKGSTSDLTLELKALNKSGSILVKIEYEVYFYDSVETKLQDEPYKITGEDVEIKPNEVGVVSEFNLSKGFPSARRAEVKLLRAVFSDGKSIDLVYENMEKFAIPPITDDDLRLLQKVVGQDAICLPAKLSINWRCVCGYFNGDESDLCNNCMRDQSQVFSDYGSIEKIKETLEREIAGNVEDDVDPLADLEAELGLDLDPVIQEENQEIAIEEQHVPEKKEFEVIKASAFKETGEYLAKAPKLNLVTLLISGIMISTSIFILLFRIR</sequence>
<accession>G9XC08</accession>
<dbReference type="HOGENOM" id="CLU_949472_0_0_9"/>
<evidence type="ECO:0000256" key="1">
    <source>
        <dbReference type="SAM" id="Phobius"/>
    </source>
</evidence>
<evidence type="ECO:0000313" key="2">
    <source>
        <dbReference type="EMBL" id="EHL13028.1"/>
    </source>
</evidence>
<accession>G9X1Q5</accession>
<dbReference type="STRING" id="796937.HMPREF9630_01559"/>
<dbReference type="Proteomes" id="UP000003379">
    <property type="component" value="Unassembled WGS sequence"/>
</dbReference>
<proteinExistence type="predicted"/>
<evidence type="ECO:0000313" key="3">
    <source>
        <dbReference type="EMBL" id="EHL19495.1"/>
    </source>
</evidence>
<dbReference type="EMBL" id="AFZE01000045">
    <property type="protein sequence ID" value="EHL13028.1"/>
    <property type="molecule type" value="Genomic_DNA"/>
</dbReference>
<gene>
    <name evidence="3" type="ORF">HMPREF9628_00216</name>
    <name evidence="2" type="ORF">HMPREF9629_00328</name>
</gene>
<name>G9XC08_9FIRM</name>
<keyword evidence="1" id="KW-0472">Membrane</keyword>
<keyword evidence="1" id="KW-1133">Transmembrane helix</keyword>
<evidence type="ECO:0000313" key="5">
    <source>
        <dbReference type="Proteomes" id="UP000006437"/>
    </source>
</evidence>
<dbReference type="RefSeq" id="WP_009524565.1">
    <property type="nucleotide sequence ID" value="NZ_JH414547.1"/>
</dbReference>
<reference evidence="2 5" key="1">
    <citation type="submission" date="2011-08" db="EMBL/GenBank/DDBJ databases">
        <title>The Genome Sequence of Eubacteriaceae bacterium ACC19a.</title>
        <authorList>
            <consortium name="The Broad Institute Genome Sequencing Platform"/>
            <person name="Earl A."/>
            <person name="Ward D."/>
            <person name="Feldgarden M."/>
            <person name="Gevers D."/>
            <person name="Sizova M."/>
            <person name="Hazen A."/>
            <person name="Epstein S."/>
            <person name="Young S.K."/>
            <person name="Zeng Q."/>
            <person name="Gargeya S."/>
            <person name="Fitzgerald M."/>
            <person name="Haas B."/>
            <person name="Abouelleil A."/>
            <person name="Alvarado L."/>
            <person name="Arachchi H.M."/>
            <person name="Berlin A."/>
            <person name="Brown A."/>
            <person name="Chapman S.B."/>
            <person name="Chen Z."/>
            <person name="Dunbar C."/>
            <person name="Freedman E."/>
            <person name="Gearin G."/>
            <person name="Gellesch M."/>
            <person name="Goldberg J."/>
            <person name="Griggs A."/>
            <person name="Gujja S."/>
            <person name="Heiman D."/>
            <person name="Howarth C."/>
            <person name="Larson L."/>
            <person name="Lui A."/>
            <person name="MacDonald P.J.P."/>
            <person name="Montmayeur A."/>
            <person name="Murphy C."/>
            <person name="Neiman D."/>
            <person name="Pearson M."/>
            <person name="Priest M."/>
            <person name="Roberts A."/>
            <person name="Saif S."/>
            <person name="Shea T."/>
            <person name="Shenoy N."/>
            <person name="Sisk P."/>
            <person name="Stolte C."/>
            <person name="Sykes S."/>
            <person name="Wortman J."/>
            <person name="Nusbaum C."/>
            <person name="Birren B."/>
        </authorList>
    </citation>
    <scope>NUCLEOTIDE SEQUENCE [LARGE SCALE GENOMIC DNA]</scope>
    <source>
        <strain evidence="2 5">ACC19a</strain>
    </source>
</reference>
<dbReference type="EMBL" id="AFZG01000019">
    <property type="protein sequence ID" value="EHL19495.1"/>
    <property type="molecule type" value="Genomic_DNA"/>
</dbReference>
<dbReference type="Proteomes" id="UP000006437">
    <property type="component" value="Unassembled WGS sequence"/>
</dbReference>